<dbReference type="InterPro" id="IPR015813">
    <property type="entry name" value="Pyrv/PenolPyrv_kinase-like_dom"/>
</dbReference>
<proteinExistence type="predicted"/>
<keyword evidence="2 5" id="KW-0479">Metal-binding</keyword>
<feature type="binding site" evidence="4">
    <location>
        <position position="64"/>
    </location>
    <ligand>
        <name>substrate</name>
    </ligand>
</feature>
<protein>
    <submittedName>
        <fullName evidence="7">Citrate lyase subunit beta / citryl-CoA lyase</fullName>
    </submittedName>
</protein>
<dbReference type="RefSeq" id="WP_069115143.1">
    <property type="nucleotide sequence ID" value="NZ_FNUC01000003.1"/>
</dbReference>
<dbReference type="PANTHER" id="PTHR32308">
    <property type="entry name" value="LYASE BETA SUBUNIT, PUTATIVE (AFU_ORTHOLOGUE AFUA_4G13030)-RELATED"/>
    <property type="match status" value="1"/>
</dbReference>
<dbReference type="SUPFAM" id="SSF51621">
    <property type="entry name" value="Phosphoenolpyruvate/pyruvate domain"/>
    <property type="match status" value="1"/>
</dbReference>
<keyword evidence="8" id="KW-1185">Reference proteome</keyword>
<reference evidence="8" key="1">
    <citation type="submission" date="2016-10" db="EMBL/GenBank/DDBJ databases">
        <authorList>
            <person name="Varghese N."/>
            <person name="Submissions S."/>
        </authorList>
    </citation>
    <scope>NUCLEOTIDE SEQUENCE [LARGE SCALE GENOMIC DNA]</scope>
    <source>
        <strain evidence="8">DSM 45237</strain>
    </source>
</reference>
<dbReference type="InterPro" id="IPR011206">
    <property type="entry name" value="Citrate_lyase_beta/mcl1/mcl2"/>
</dbReference>
<dbReference type="PIRSF" id="PIRSF015582">
    <property type="entry name" value="Cit_lyase_B"/>
    <property type="match status" value="1"/>
</dbReference>
<dbReference type="OrthoDB" id="4322898at2"/>
<dbReference type="Proteomes" id="UP000181980">
    <property type="component" value="Unassembled WGS sequence"/>
</dbReference>
<dbReference type="AlphaFoldDB" id="A0A1H5L641"/>
<comment type="cofactor">
    <cofactor evidence="1">
        <name>Mg(2+)</name>
        <dbReference type="ChEBI" id="CHEBI:18420"/>
    </cofactor>
</comment>
<evidence type="ECO:0000256" key="2">
    <source>
        <dbReference type="ARBA" id="ARBA00022723"/>
    </source>
</evidence>
<evidence type="ECO:0000259" key="6">
    <source>
        <dbReference type="Pfam" id="PF03328"/>
    </source>
</evidence>
<keyword evidence="7" id="KW-0456">Lyase</keyword>
<evidence type="ECO:0000256" key="4">
    <source>
        <dbReference type="PIRSR" id="PIRSR015582-1"/>
    </source>
</evidence>
<feature type="domain" description="HpcH/HpaI aldolase/citrate lyase" evidence="6">
    <location>
        <begin position="10"/>
        <end position="209"/>
    </location>
</feature>
<sequence length="280" mass="28904">MSAGRGPAWLFVPGDRPDRFAKAVASGADQVICDLEDAVLPAAKEPARDHVVGWLSTGGSAWVRVNPAGSSWHRDDVLGLAHCAGLQGVVVPKVESATDLEAVREVLTVPVAPLIESAAGVERVSAIVTADRVERLLLGTVDLAADLGCDEESDVVTHARCRLLLASRAAGRAAPVDGVTRALRDPGAVFADARRARREGFAGKLAIHPLQVEPIRSAFAPTPDEVAWAQGVIASAGGAAHGAVATSGLMVDAPVVERARRILAVAAAGTAAHETAEDEN</sequence>
<dbReference type="InterPro" id="IPR040442">
    <property type="entry name" value="Pyrv_kinase-like_dom_sf"/>
</dbReference>
<evidence type="ECO:0000256" key="5">
    <source>
        <dbReference type="PIRSR" id="PIRSR015582-2"/>
    </source>
</evidence>
<dbReference type="STRING" id="561176.SAMN04488561_2430"/>
<feature type="binding site" evidence="4">
    <location>
        <position position="116"/>
    </location>
    <ligand>
        <name>substrate</name>
    </ligand>
</feature>
<gene>
    <name evidence="7" type="ORF">SAMN04488561_2430</name>
</gene>
<dbReference type="InterPro" id="IPR005000">
    <property type="entry name" value="Aldolase/citrate-lyase_domain"/>
</dbReference>
<evidence type="ECO:0000313" key="7">
    <source>
        <dbReference type="EMBL" id="SEE72483.1"/>
    </source>
</evidence>
<evidence type="ECO:0000313" key="8">
    <source>
        <dbReference type="Proteomes" id="UP000181980"/>
    </source>
</evidence>
<dbReference type="PANTHER" id="PTHR32308:SF10">
    <property type="entry name" value="CITRATE LYASE SUBUNIT BETA"/>
    <property type="match status" value="1"/>
</dbReference>
<evidence type="ECO:0000256" key="1">
    <source>
        <dbReference type="ARBA" id="ARBA00001946"/>
    </source>
</evidence>
<keyword evidence="3 5" id="KW-0460">Magnesium</keyword>
<dbReference type="GO" id="GO:0006107">
    <property type="term" value="P:oxaloacetate metabolic process"/>
    <property type="evidence" value="ECO:0007669"/>
    <property type="project" value="TreeGrafter"/>
</dbReference>
<evidence type="ECO:0000256" key="3">
    <source>
        <dbReference type="ARBA" id="ARBA00022842"/>
    </source>
</evidence>
<organism evidence="7 8">
    <name type="scientific">Jiangella alba</name>
    <dbReference type="NCBI Taxonomy" id="561176"/>
    <lineage>
        <taxon>Bacteria</taxon>
        <taxon>Bacillati</taxon>
        <taxon>Actinomycetota</taxon>
        <taxon>Actinomycetes</taxon>
        <taxon>Jiangellales</taxon>
        <taxon>Jiangellaceae</taxon>
        <taxon>Jiangella</taxon>
    </lineage>
</organism>
<dbReference type="GO" id="GO:0016829">
    <property type="term" value="F:lyase activity"/>
    <property type="evidence" value="ECO:0007669"/>
    <property type="project" value="UniProtKB-KW"/>
</dbReference>
<dbReference type="EMBL" id="FNUC01000003">
    <property type="protein sequence ID" value="SEE72483.1"/>
    <property type="molecule type" value="Genomic_DNA"/>
</dbReference>
<name>A0A1H5L641_9ACTN</name>
<dbReference type="Gene3D" id="3.20.20.60">
    <property type="entry name" value="Phosphoenolpyruvate-binding domains"/>
    <property type="match status" value="1"/>
</dbReference>
<accession>A0A1H5L641</accession>
<dbReference type="GO" id="GO:0000287">
    <property type="term" value="F:magnesium ion binding"/>
    <property type="evidence" value="ECO:0007669"/>
    <property type="project" value="TreeGrafter"/>
</dbReference>
<dbReference type="Pfam" id="PF03328">
    <property type="entry name" value="HpcH_HpaI"/>
    <property type="match status" value="1"/>
</dbReference>
<feature type="binding site" evidence="5">
    <location>
        <position position="142"/>
    </location>
    <ligand>
        <name>Mg(2+)</name>
        <dbReference type="ChEBI" id="CHEBI:18420"/>
    </ligand>
</feature>
<feature type="binding site" evidence="5">
    <location>
        <position position="116"/>
    </location>
    <ligand>
        <name>Mg(2+)</name>
        <dbReference type="ChEBI" id="CHEBI:18420"/>
    </ligand>
</feature>